<dbReference type="EMBL" id="BMAT01000859">
    <property type="protein sequence ID" value="GFR74733.1"/>
    <property type="molecule type" value="Genomic_DNA"/>
</dbReference>
<name>A0AAV4FPS6_9GAST</name>
<organism evidence="1 2">
    <name type="scientific">Elysia marginata</name>
    <dbReference type="NCBI Taxonomy" id="1093978"/>
    <lineage>
        <taxon>Eukaryota</taxon>
        <taxon>Metazoa</taxon>
        <taxon>Spiralia</taxon>
        <taxon>Lophotrochozoa</taxon>
        <taxon>Mollusca</taxon>
        <taxon>Gastropoda</taxon>
        <taxon>Heterobranchia</taxon>
        <taxon>Euthyneura</taxon>
        <taxon>Panpulmonata</taxon>
        <taxon>Sacoglossa</taxon>
        <taxon>Placobranchoidea</taxon>
        <taxon>Plakobranchidae</taxon>
        <taxon>Elysia</taxon>
    </lineage>
</organism>
<keyword evidence="2" id="KW-1185">Reference proteome</keyword>
<dbReference type="AlphaFoldDB" id="A0AAV4FPS6"/>
<evidence type="ECO:0000313" key="1">
    <source>
        <dbReference type="EMBL" id="GFR74733.1"/>
    </source>
</evidence>
<dbReference type="Proteomes" id="UP000762676">
    <property type="component" value="Unassembled WGS sequence"/>
</dbReference>
<sequence length="132" mass="15185">MDAKHGPYQNKLKQNLRQQKCGFLDECSEFLGQRKSQMRLLIEANSRRSLIKTIRKRQATFLGHVMQREKLEHLITTGKLDGKRGRGKQREKMMDGLKRWLGSGSSTETMTAMGHQELWRNMIADASKHGTG</sequence>
<proteinExistence type="predicted"/>
<evidence type="ECO:0000313" key="2">
    <source>
        <dbReference type="Proteomes" id="UP000762676"/>
    </source>
</evidence>
<comment type="caution">
    <text evidence="1">The sequence shown here is derived from an EMBL/GenBank/DDBJ whole genome shotgun (WGS) entry which is preliminary data.</text>
</comment>
<reference evidence="1 2" key="1">
    <citation type="journal article" date="2021" name="Elife">
        <title>Chloroplast acquisition without the gene transfer in kleptoplastic sea slugs, Plakobranchus ocellatus.</title>
        <authorList>
            <person name="Maeda T."/>
            <person name="Takahashi S."/>
            <person name="Yoshida T."/>
            <person name="Shimamura S."/>
            <person name="Takaki Y."/>
            <person name="Nagai Y."/>
            <person name="Toyoda A."/>
            <person name="Suzuki Y."/>
            <person name="Arimoto A."/>
            <person name="Ishii H."/>
            <person name="Satoh N."/>
            <person name="Nishiyama T."/>
            <person name="Hasebe M."/>
            <person name="Maruyama T."/>
            <person name="Minagawa J."/>
            <person name="Obokata J."/>
            <person name="Shigenobu S."/>
        </authorList>
    </citation>
    <scope>NUCLEOTIDE SEQUENCE [LARGE SCALE GENOMIC DNA]</scope>
</reference>
<protein>
    <submittedName>
        <fullName evidence="1">UDP-glucuronosyltransferase 2A1-like</fullName>
    </submittedName>
</protein>
<accession>A0AAV4FPS6</accession>
<gene>
    <name evidence="1" type="ORF">ElyMa_000437200</name>
</gene>